<dbReference type="Proteomes" id="UP000322084">
    <property type="component" value="Unassembled WGS sequence"/>
</dbReference>
<dbReference type="EMBL" id="BKCL01000006">
    <property type="protein sequence ID" value="GEQ98465.1"/>
    <property type="molecule type" value="Genomic_DNA"/>
</dbReference>
<reference evidence="1 2" key="1">
    <citation type="submission" date="2019-09" db="EMBL/GenBank/DDBJ databases">
        <title>NBRP : Genome information of microbial organism related human and environment.</title>
        <authorList>
            <person name="Hattori M."/>
            <person name="Oshima K."/>
            <person name="Inaba H."/>
            <person name="Suda W."/>
            <person name="Sakamoto M."/>
            <person name="Iino T."/>
            <person name="Kitahara M."/>
            <person name="Oshida Y."/>
            <person name="Iida T."/>
            <person name="Kudo T."/>
            <person name="Itoh T."/>
            <person name="Ohkuma M."/>
        </authorList>
    </citation>
    <scope>NUCLEOTIDE SEQUENCE [LARGE SCALE GENOMIC DNA]</scope>
    <source>
        <strain evidence="1 2">Hi-2</strain>
    </source>
</reference>
<organism evidence="1 2">
    <name type="scientific">Iodidimonas gelatinilytica</name>
    <dbReference type="NCBI Taxonomy" id="1236966"/>
    <lineage>
        <taxon>Bacteria</taxon>
        <taxon>Pseudomonadati</taxon>
        <taxon>Pseudomonadota</taxon>
        <taxon>Alphaproteobacteria</taxon>
        <taxon>Iodidimonadales</taxon>
        <taxon>Iodidimonadaceae</taxon>
        <taxon>Iodidimonas</taxon>
    </lineage>
</organism>
<evidence type="ECO:0000313" key="2">
    <source>
        <dbReference type="Proteomes" id="UP000322084"/>
    </source>
</evidence>
<sequence>MKKSRFGEEQVIRVPLGGASDEVLPVPDATCGIEESIFSEWKSKHDGWNISDICRS</sequence>
<accession>A0A5A7MU48</accession>
<evidence type="ECO:0000313" key="1">
    <source>
        <dbReference type="EMBL" id="GEQ98465.1"/>
    </source>
</evidence>
<protein>
    <submittedName>
        <fullName evidence="1">Uncharacterized protein</fullName>
    </submittedName>
</protein>
<dbReference type="AlphaFoldDB" id="A0A5A7MU48"/>
<gene>
    <name evidence="1" type="ORF">JCM17844_21020</name>
</gene>
<comment type="caution">
    <text evidence="1">The sequence shown here is derived from an EMBL/GenBank/DDBJ whole genome shotgun (WGS) entry which is preliminary data.</text>
</comment>
<proteinExistence type="predicted"/>
<name>A0A5A7MU48_9PROT</name>
<dbReference type="RefSeq" id="WP_210431741.1">
    <property type="nucleotide sequence ID" value="NZ_BKCL01000006.1"/>
</dbReference>